<name>A0A1H6CHL5_9VIBR</name>
<reference evidence="2" key="1">
    <citation type="submission" date="2016-10" db="EMBL/GenBank/DDBJ databases">
        <authorList>
            <person name="Varghese N."/>
            <person name="Submissions S."/>
        </authorList>
    </citation>
    <scope>NUCLEOTIDE SEQUENCE [LARGE SCALE GENOMIC DNA]</scope>
    <source>
        <strain evidence="2">CGMCC 1.7062</strain>
    </source>
</reference>
<gene>
    <name evidence="1" type="ORF">SAMN04488244_1405</name>
</gene>
<proteinExistence type="predicted"/>
<dbReference type="OrthoDB" id="5825090at2"/>
<keyword evidence="2" id="KW-1185">Reference proteome</keyword>
<dbReference type="RefSeq" id="WP_103882557.1">
    <property type="nucleotide sequence ID" value="NZ_FNVG01000040.1"/>
</dbReference>
<dbReference type="Proteomes" id="UP000236721">
    <property type="component" value="Unassembled WGS sequence"/>
</dbReference>
<organism evidence="1 2">
    <name type="scientific">Vibrio hangzhouensis</name>
    <dbReference type="NCBI Taxonomy" id="462991"/>
    <lineage>
        <taxon>Bacteria</taxon>
        <taxon>Pseudomonadati</taxon>
        <taxon>Pseudomonadota</taxon>
        <taxon>Gammaproteobacteria</taxon>
        <taxon>Vibrionales</taxon>
        <taxon>Vibrionaceae</taxon>
        <taxon>Vibrio</taxon>
    </lineage>
</organism>
<dbReference type="EMBL" id="FNVG01000040">
    <property type="protein sequence ID" value="SEG72378.1"/>
    <property type="molecule type" value="Genomic_DNA"/>
</dbReference>
<evidence type="ECO:0000313" key="1">
    <source>
        <dbReference type="EMBL" id="SEG72378.1"/>
    </source>
</evidence>
<evidence type="ECO:0000313" key="2">
    <source>
        <dbReference type="Proteomes" id="UP000236721"/>
    </source>
</evidence>
<accession>A0A1H6CHL5</accession>
<protein>
    <submittedName>
        <fullName evidence="1">Uncharacterized protein</fullName>
    </submittedName>
</protein>
<sequence>MLQGWLASILLSITVLLSPFALASKEMTRDEVNHWLESPLIQQKVDEYMALVLSDDTDELKFALNRLALPQQEVARFLLLHEMEQQALILTSKMAIFVKSQKSLPPTYTMLERGDGYEFTVPAFNYPAISARLMKRWHSDQKTIEFILQVEQEQLVLRDWLSEGSDYEIQIREDLLVKEFDSLSPEANTYLTHQLTKTTITEWLPSTRVLVRMAQVNQDTKLYELLWKMRADYHSQSELERLATLKTPFAQQQIMLATRNPSLKEQAIVELARFNPLPEEVKAFLVTRMTRVDDASFVASQLAQNGHDGWVRDVVSSNRQVKSSLILQALSN</sequence>
<dbReference type="AlphaFoldDB" id="A0A1H6CHL5"/>